<dbReference type="SMART" id="SM00931">
    <property type="entry name" value="NOSIC"/>
    <property type="match status" value="1"/>
</dbReference>
<comment type="subcellular location">
    <subcellularLocation>
        <location evidence="1">Nucleus</location>
    </subcellularLocation>
</comment>
<dbReference type="STRING" id="888268.A0A1E5WEG5"/>
<keyword evidence="6" id="KW-0508">mRNA splicing</keyword>
<evidence type="ECO:0000256" key="9">
    <source>
        <dbReference type="SAM" id="MobiDB-lite"/>
    </source>
</evidence>
<dbReference type="Gene3D" id="1.10.287.4070">
    <property type="match status" value="1"/>
</dbReference>
<keyword evidence="5" id="KW-0694">RNA-binding</keyword>
<dbReference type="InterPro" id="IPR027105">
    <property type="entry name" value="Prp31"/>
</dbReference>
<evidence type="ECO:0000256" key="1">
    <source>
        <dbReference type="ARBA" id="ARBA00004123"/>
    </source>
</evidence>
<dbReference type="Pfam" id="PF01798">
    <property type="entry name" value="Nop"/>
    <property type="match status" value="1"/>
</dbReference>
<feature type="domain" description="Nop" evidence="10">
    <location>
        <begin position="172"/>
        <end position="290"/>
    </location>
</feature>
<dbReference type="GO" id="GO:0003723">
    <property type="term" value="F:RNA binding"/>
    <property type="evidence" value="ECO:0007669"/>
    <property type="project" value="UniProtKB-KW"/>
</dbReference>
<dbReference type="EMBL" id="LWDX02011069">
    <property type="protein sequence ID" value="OEL35766.1"/>
    <property type="molecule type" value="Genomic_DNA"/>
</dbReference>
<evidence type="ECO:0000259" key="10">
    <source>
        <dbReference type="PROSITE" id="PS51358"/>
    </source>
</evidence>
<evidence type="ECO:0000256" key="6">
    <source>
        <dbReference type="ARBA" id="ARBA00023187"/>
    </source>
</evidence>
<comment type="caution">
    <text evidence="11">The sequence shown here is derived from an EMBL/GenBank/DDBJ whole genome shotgun (WGS) entry which is preliminary data.</text>
</comment>
<dbReference type="FunFam" id="1.10.246.90:FF:000002">
    <property type="entry name" value="U4/U6 small nuclear ribonucleoprotein Prp31"/>
    <property type="match status" value="1"/>
</dbReference>
<name>A0A1E5WEG5_9POAL</name>
<keyword evidence="7" id="KW-0539">Nucleus</keyword>
<dbReference type="GO" id="GO:0005687">
    <property type="term" value="C:U4 snRNP"/>
    <property type="evidence" value="ECO:0007669"/>
    <property type="project" value="TreeGrafter"/>
</dbReference>
<dbReference type="InterPro" id="IPR036070">
    <property type="entry name" value="Nop_dom_sf"/>
</dbReference>
<evidence type="ECO:0000256" key="4">
    <source>
        <dbReference type="ARBA" id="ARBA00022728"/>
    </source>
</evidence>
<organism evidence="11 12">
    <name type="scientific">Dichanthelium oligosanthes</name>
    <dbReference type="NCBI Taxonomy" id="888268"/>
    <lineage>
        <taxon>Eukaryota</taxon>
        <taxon>Viridiplantae</taxon>
        <taxon>Streptophyta</taxon>
        <taxon>Embryophyta</taxon>
        <taxon>Tracheophyta</taxon>
        <taxon>Spermatophyta</taxon>
        <taxon>Magnoliopsida</taxon>
        <taxon>Liliopsida</taxon>
        <taxon>Poales</taxon>
        <taxon>Poaceae</taxon>
        <taxon>PACMAD clade</taxon>
        <taxon>Panicoideae</taxon>
        <taxon>Panicodae</taxon>
        <taxon>Paniceae</taxon>
        <taxon>Dichantheliinae</taxon>
        <taxon>Dichanthelium</taxon>
    </lineage>
</organism>
<dbReference type="AlphaFoldDB" id="A0A1E5WEG5"/>
<comment type="similarity">
    <text evidence="2">Belongs to the PRP31 family.</text>
</comment>
<dbReference type="PROSITE" id="PS51358">
    <property type="entry name" value="NOP"/>
    <property type="match status" value="1"/>
</dbReference>
<gene>
    <name evidence="11" type="ORF">BAE44_0003215</name>
</gene>
<dbReference type="InterPro" id="IPR002687">
    <property type="entry name" value="Nop_dom"/>
</dbReference>
<protein>
    <submittedName>
        <fullName evidence="11">U4/U6 small nuclear ribonucleoprotein Prp31</fullName>
    </submittedName>
</protein>
<dbReference type="Pfam" id="PF09785">
    <property type="entry name" value="Prp31_C"/>
    <property type="match status" value="1"/>
</dbReference>
<keyword evidence="3" id="KW-0507">mRNA processing</keyword>
<keyword evidence="12" id="KW-1185">Reference proteome</keyword>
<feature type="region of interest" description="Disordered" evidence="9">
    <location>
        <begin position="293"/>
        <end position="314"/>
    </location>
</feature>
<evidence type="ECO:0000256" key="8">
    <source>
        <dbReference type="ARBA" id="ARBA00023274"/>
    </source>
</evidence>
<dbReference type="SUPFAM" id="SSF89124">
    <property type="entry name" value="Nop domain"/>
    <property type="match status" value="1"/>
</dbReference>
<feature type="compositionally biased region" description="Pro residues" evidence="9">
    <location>
        <begin position="294"/>
        <end position="304"/>
    </location>
</feature>
<dbReference type="Gene3D" id="1.10.246.90">
    <property type="entry name" value="Nop domain"/>
    <property type="match status" value="1"/>
</dbReference>
<keyword evidence="4" id="KW-0747">Spliceosome</keyword>
<dbReference type="InterPro" id="IPR012976">
    <property type="entry name" value="NOSIC"/>
</dbReference>
<dbReference type="GO" id="GO:0000244">
    <property type="term" value="P:spliceosomal tri-snRNP complex assembly"/>
    <property type="evidence" value="ECO:0007669"/>
    <property type="project" value="InterPro"/>
</dbReference>
<evidence type="ECO:0000256" key="3">
    <source>
        <dbReference type="ARBA" id="ARBA00022664"/>
    </source>
</evidence>
<accession>A0A1E5WEG5</accession>
<dbReference type="GO" id="GO:0046540">
    <property type="term" value="C:U4/U6 x U5 tri-snRNP complex"/>
    <property type="evidence" value="ECO:0007669"/>
    <property type="project" value="InterPro"/>
</dbReference>
<dbReference type="Proteomes" id="UP000095767">
    <property type="component" value="Unassembled WGS sequence"/>
</dbReference>
<dbReference type="InterPro" id="IPR042239">
    <property type="entry name" value="Nop_C"/>
</dbReference>
<dbReference type="PANTHER" id="PTHR13904:SF0">
    <property type="entry name" value="U4_U6 SMALL NUCLEAR RIBONUCLEOPROTEIN PRP31"/>
    <property type="match status" value="1"/>
</dbReference>
<sequence>MTDVGPSVLHFISHFFKTFLLVCSQKVEDALERGLSYFNQETILEDQEYQLIVDCNALSVDIDNEISIIHNSTRDKYKLKHPLLESWVHHPIDYARVVQKIGNEMDLTLVDLKGILPSADIMWITMAESTTSGEPLSEENLVKTIEACNRSLNLDATKKKILGFLKSRMGYIAPNLAAIVGSDVASKLMGTAGGLRGLAKMPACNVLLLGAKKKNLSGFSTAAAQSHVGYLEQTELFQSTSPSLRSQTSRLIAAKSTLAARIDSIRGDPTGKAGQNLLEEISKKIEKWQQLPPAKLPKPLPIPDSMPKKKRGGRRLWKMKERYAQTNMMKLVNRMQFGIPEESYLG</sequence>
<dbReference type="GO" id="GO:0071011">
    <property type="term" value="C:precatalytic spliceosome"/>
    <property type="evidence" value="ECO:0007669"/>
    <property type="project" value="TreeGrafter"/>
</dbReference>
<reference evidence="11 12" key="1">
    <citation type="submission" date="2016-09" db="EMBL/GenBank/DDBJ databases">
        <title>The draft genome of Dichanthelium oligosanthes: A C3 panicoid grass species.</title>
        <authorList>
            <person name="Studer A.J."/>
            <person name="Schnable J.C."/>
            <person name="Brutnell T.P."/>
        </authorList>
    </citation>
    <scope>NUCLEOTIDE SEQUENCE [LARGE SCALE GENOMIC DNA]</scope>
    <source>
        <strain evidence="12">cv. Kellogg 1175</strain>
        <tissue evidence="11">Leaf</tissue>
    </source>
</reference>
<proteinExistence type="inferred from homology"/>
<dbReference type="PANTHER" id="PTHR13904">
    <property type="entry name" value="PRE-MRNA SPLICING FACTOR PRP31"/>
    <property type="match status" value="1"/>
</dbReference>
<evidence type="ECO:0000256" key="7">
    <source>
        <dbReference type="ARBA" id="ARBA00023242"/>
    </source>
</evidence>
<evidence type="ECO:0000256" key="5">
    <source>
        <dbReference type="ARBA" id="ARBA00022884"/>
    </source>
</evidence>
<keyword evidence="8 11" id="KW-0687">Ribonucleoprotein</keyword>
<dbReference type="FunFam" id="1.10.287.4070:FF:000003">
    <property type="entry name" value="U4/U6 small nuclear ribonucleoprotein PRP31"/>
    <property type="match status" value="1"/>
</dbReference>
<evidence type="ECO:0000313" key="12">
    <source>
        <dbReference type="Proteomes" id="UP000095767"/>
    </source>
</evidence>
<dbReference type="OrthoDB" id="677414at2759"/>
<evidence type="ECO:0000313" key="11">
    <source>
        <dbReference type="EMBL" id="OEL35766.1"/>
    </source>
</evidence>
<dbReference type="InterPro" id="IPR019175">
    <property type="entry name" value="Prp31_C"/>
</dbReference>
<evidence type="ECO:0000256" key="2">
    <source>
        <dbReference type="ARBA" id="ARBA00005572"/>
    </source>
</evidence>